<proteinExistence type="predicted"/>
<keyword evidence="1" id="KW-1185">Reference proteome</keyword>
<gene>
    <name evidence="2" type="primary">LOC142182291</name>
</gene>
<dbReference type="Proteomes" id="UP000790787">
    <property type="component" value="Chromosome 6"/>
</dbReference>
<sequence length="102" mass="11577">MAYIISEAHAGFIPGRKIADNIILAHELIKSDGRKHISPRCMIKVYLQKAYDLLEWIYLEQVMEGLKFPKKFIGESVAPFNAAKGLRQGDLISHFLFAIAME</sequence>
<accession>A0AC58USX6</accession>
<protein>
    <submittedName>
        <fullName evidence="2">Uncharacterized protein LOC142182291</fullName>
    </submittedName>
</protein>
<dbReference type="RefSeq" id="XP_075112604.1">
    <property type="nucleotide sequence ID" value="XM_075256503.1"/>
</dbReference>
<reference evidence="2" key="2">
    <citation type="submission" date="2025-08" db="UniProtKB">
        <authorList>
            <consortium name="RefSeq"/>
        </authorList>
    </citation>
    <scope>IDENTIFICATION</scope>
    <source>
        <tissue evidence="2">Leaf</tissue>
    </source>
</reference>
<name>A0AC58USX6_TOBAC</name>
<organism evidence="1 2">
    <name type="scientific">Nicotiana tabacum</name>
    <name type="common">Common tobacco</name>
    <dbReference type="NCBI Taxonomy" id="4097"/>
    <lineage>
        <taxon>Eukaryota</taxon>
        <taxon>Viridiplantae</taxon>
        <taxon>Streptophyta</taxon>
        <taxon>Embryophyta</taxon>
        <taxon>Tracheophyta</taxon>
        <taxon>Spermatophyta</taxon>
        <taxon>Magnoliopsida</taxon>
        <taxon>eudicotyledons</taxon>
        <taxon>Gunneridae</taxon>
        <taxon>Pentapetalae</taxon>
        <taxon>asterids</taxon>
        <taxon>lamiids</taxon>
        <taxon>Solanales</taxon>
        <taxon>Solanaceae</taxon>
        <taxon>Nicotianoideae</taxon>
        <taxon>Nicotianeae</taxon>
        <taxon>Nicotiana</taxon>
    </lineage>
</organism>
<evidence type="ECO:0000313" key="1">
    <source>
        <dbReference type="Proteomes" id="UP000790787"/>
    </source>
</evidence>
<evidence type="ECO:0000313" key="2">
    <source>
        <dbReference type="RefSeq" id="XP_075112604.1"/>
    </source>
</evidence>
<reference evidence="1" key="1">
    <citation type="journal article" date="2014" name="Nat. Commun.">
        <title>The tobacco genome sequence and its comparison with those of tomato and potato.</title>
        <authorList>
            <person name="Sierro N."/>
            <person name="Battey J.N."/>
            <person name="Ouadi S."/>
            <person name="Bakaher N."/>
            <person name="Bovet L."/>
            <person name="Willig A."/>
            <person name="Goepfert S."/>
            <person name="Peitsch M.C."/>
            <person name="Ivanov N.V."/>
        </authorList>
    </citation>
    <scope>NUCLEOTIDE SEQUENCE [LARGE SCALE GENOMIC DNA]</scope>
</reference>